<organism evidence="7 8">
    <name type="scientific">Holothuria leucospilota</name>
    <name type="common">Black long sea cucumber</name>
    <name type="synonym">Mertensiothuria leucospilota</name>
    <dbReference type="NCBI Taxonomy" id="206669"/>
    <lineage>
        <taxon>Eukaryota</taxon>
        <taxon>Metazoa</taxon>
        <taxon>Echinodermata</taxon>
        <taxon>Eleutherozoa</taxon>
        <taxon>Echinozoa</taxon>
        <taxon>Holothuroidea</taxon>
        <taxon>Aspidochirotacea</taxon>
        <taxon>Aspidochirotida</taxon>
        <taxon>Holothuriidae</taxon>
        <taxon>Holothuria</taxon>
    </lineage>
</organism>
<keyword evidence="8" id="KW-1185">Reference proteome</keyword>
<keyword evidence="4" id="KW-0408">Iron</keyword>
<dbReference type="FunFam" id="1.10.640.10:FF:000003">
    <property type="entry name" value="chorion peroxidase"/>
    <property type="match status" value="1"/>
</dbReference>
<dbReference type="InterPro" id="IPR037120">
    <property type="entry name" value="Haem_peroxidase_sf_animal"/>
</dbReference>
<gene>
    <name evidence="7" type="ORF">HOLleu_10778</name>
</gene>
<comment type="subcellular location">
    <subcellularLocation>
        <location evidence="1">Secreted</location>
    </subcellularLocation>
</comment>
<keyword evidence="4" id="KW-0349">Heme</keyword>
<name>A0A9Q1HEQ7_HOLLE</name>
<proteinExistence type="predicted"/>
<dbReference type="PROSITE" id="PS50292">
    <property type="entry name" value="PEROXIDASE_3"/>
    <property type="match status" value="1"/>
</dbReference>
<accession>A0A9Q1HEQ7</accession>
<feature type="binding site" description="axial binding residue" evidence="4">
    <location>
        <position position="433"/>
    </location>
    <ligand>
        <name>heme b</name>
        <dbReference type="ChEBI" id="CHEBI:60344"/>
    </ligand>
    <ligandPart>
        <name>Fe</name>
        <dbReference type="ChEBI" id="CHEBI:18248"/>
    </ligandPart>
</feature>
<protein>
    <submittedName>
        <fullName evidence="7">Peroxidasin</fullName>
    </submittedName>
</protein>
<feature type="region of interest" description="Disordered" evidence="5">
    <location>
        <begin position="706"/>
        <end position="766"/>
    </location>
</feature>
<dbReference type="CDD" id="cd09823">
    <property type="entry name" value="peroxinectin_like"/>
    <property type="match status" value="1"/>
</dbReference>
<evidence type="ECO:0000256" key="4">
    <source>
        <dbReference type="PIRSR" id="PIRSR619791-2"/>
    </source>
</evidence>
<dbReference type="PANTHER" id="PTHR11475">
    <property type="entry name" value="OXIDASE/PEROXIDASE"/>
    <property type="match status" value="1"/>
</dbReference>
<dbReference type="GO" id="GO:0004601">
    <property type="term" value="F:peroxidase activity"/>
    <property type="evidence" value="ECO:0007669"/>
    <property type="project" value="InterPro"/>
</dbReference>
<comment type="caution">
    <text evidence="7">The sequence shown here is derived from an EMBL/GenBank/DDBJ whole genome shotgun (WGS) entry which is preliminary data.</text>
</comment>
<dbReference type="InterPro" id="IPR010255">
    <property type="entry name" value="Haem_peroxidase_sf"/>
</dbReference>
<evidence type="ECO:0000256" key="3">
    <source>
        <dbReference type="ARBA" id="ARBA00022729"/>
    </source>
</evidence>
<keyword evidence="3 6" id="KW-0732">Signal</keyword>
<sequence>MKKMKANYCNFIELLLLAVLLNIVSASVIDSQTRCRYARRPMKVLAAFSSDEQSRHDRKRRELVEDITTLVHQIEEIHKSGDQNQATLAALREEYCDLVDFINVDVDCDNSNQYRTINGQCNNLDNPLWGRSGTPFLRLLPANYADGVSTPVAQTHTAREVSRRFVGNATTLDELLHSQLLVHLGQFLDHDIDIAPLIRVESDCTCEEETNCLPITCADDDPVCGEQECIPLTRSRPLLPLSVGCDGGTYQDLNRIQINGITSFIDASNVYGSTEETLNELRDTTGGMMKTIDGADPMNEEHIRLLPPDLENEECIVGANEEQCGKGGDIRAAETPGLTALHTLFVNEHNRIAQELAELNEDWDDERLFQETRKIVGALFQKIVYGEWLPLVIGKDLMEQKDLALWQSYKGYDDSVNPGIFTDFATAFFRFGHSLVPEELERVTPQYEDTHDNVPIRSSFFNAAIVHDLDNGGVNSLILGMLETRLLAVDRHISESVNLHLFEDVETSRRFGMDLISLNIQRGRDHGLSSYLDYREHCDLDVPTTFDGLRDSMDPDAVDAFEELYSSVTEIEPFVGMLAENHIPGALVGPTLGCILAVQFHNLKYGDRFWFENDEGPQAFTDDQLDAIRRVTMARIICDNVNVDEIRPAVFRLNETDNGLGNGRYYDIINKHAFPDSDGRYHQNFVNRRVKCDDYRAIPSLDLDAWSEDSDSSSGSSSSRSSGSRSSGSRSSGSRSSGSRSSGSRSSGSRSSGSRGSSRSGSSSRR</sequence>
<evidence type="ECO:0000256" key="1">
    <source>
        <dbReference type="ARBA" id="ARBA00004613"/>
    </source>
</evidence>
<reference evidence="7" key="1">
    <citation type="submission" date="2021-10" db="EMBL/GenBank/DDBJ databases">
        <title>Tropical sea cucumber genome reveals ecological adaptation and Cuvierian tubules defense mechanism.</title>
        <authorList>
            <person name="Chen T."/>
        </authorList>
    </citation>
    <scope>NUCLEOTIDE SEQUENCE</scope>
    <source>
        <strain evidence="7">Nanhai2018</strain>
        <tissue evidence="7">Muscle</tissue>
    </source>
</reference>
<dbReference type="GO" id="GO:0006979">
    <property type="term" value="P:response to oxidative stress"/>
    <property type="evidence" value="ECO:0007669"/>
    <property type="project" value="InterPro"/>
</dbReference>
<dbReference type="SUPFAM" id="SSF48113">
    <property type="entry name" value="Heme-dependent peroxidases"/>
    <property type="match status" value="1"/>
</dbReference>
<dbReference type="Gene3D" id="1.10.640.10">
    <property type="entry name" value="Haem peroxidase domain superfamily, animal type"/>
    <property type="match status" value="1"/>
</dbReference>
<dbReference type="InterPro" id="IPR019791">
    <property type="entry name" value="Haem_peroxidase_animal"/>
</dbReference>
<dbReference type="AlphaFoldDB" id="A0A9Q1HEQ7"/>
<keyword evidence="2" id="KW-0964">Secreted</keyword>
<evidence type="ECO:0000256" key="6">
    <source>
        <dbReference type="SAM" id="SignalP"/>
    </source>
</evidence>
<evidence type="ECO:0000313" key="7">
    <source>
        <dbReference type="EMBL" id="KAJ8043604.1"/>
    </source>
</evidence>
<keyword evidence="4" id="KW-0479">Metal-binding</keyword>
<dbReference type="GO" id="GO:0005576">
    <property type="term" value="C:extracellular region"/>
    <property type="evidence" value="ECO:0007669"/>
    <property type="project" value="UniProtKB-SubCell"/>
</dbReference>
<dbReference type="GO" id="GO:0046872">
    <property type="term" value="F:metal ion binding"/>
    <property type="evidence" value="ECO:0007669"/>
    <property type="project" value="UniProtKB-KW"/>
</dbReference>
<feature type="signal peptide" evidence="6">
    <location>
        <begin position="1"/>
        <end position="26"/>
    </location>
</feature>
<evidence type="ECO:0000313" key="8">
    <source>
        <dbReference type="Proteomes" id="UP001152320"/>
    </source>
</evidence>
<evidence type="ECO:0000256" key="2">
    <source>
        <dbReference type="ARBA" id="ARBA00022525"/>
    </source>
</evidence>
<dbReference type="EMBL" id="JAIZAY010000004">
    <property type="protein sequence ID" value="KAJ8043604.1"/>
    <property type="molecule type" value="Genomic_DNA"/>
</dbReference>
<dbReference type="Proteomes" id="UP001152320">
    <property type="component" value="Chromosome 4"/>
</dbReference>
<dbReference type="Pfam" id="PF03098">
    <property type="entry name" value="An_peroxidase"/>
    <property type="match status" value="1"/>
</dbReference>
<feature type="chain" id="PRO_5040222258" evidence="6">
    <location>
        <begin position="27"/>
        <end position="766"/>
    </location>
</feature>
<dbReference type="PRINTS" id="PR00457">
    <property type="entry name" value="ANPEROXIDASE"/>
</dbReference>
<evidence type="ECO:0000256" key="5">
    <source>
        <dbReference type="SAM" id="MobiDB-lite"/>
    </source>
</evidence>
<dbReference type="PANTHER" id="PTHR11475:SF143">
    <property type="entry name" value="PUTATIVE-RELATED"/>
    <property type="match status" value="1"/>
</dbReference>
<feature type="compositionally biased region" description="Low complexity" evidence="5">
    <location>
        <begin position="712"/>
        <end position="766"/>
    </location>
</feature>
<dbReference type="GO" id="GO:0020037">
    <property type="term" value="F:heme binding"/>
    <property type="evidence" value="ECO:0007669"/>
    <property type="project" value="InterPro"/>
</dbReference>
<dbReference type="OrthoDB" id="823504at2759"/>